<evidence type="ECO:0000313" key="1">
    <source>
        <dbReference type="EMBL" id="QHQ62877.1"/>
    </source>
</evidence>
<dbReference type="AlphaFoldDB" id="A0A6P1TRA9"/>
<dbReference type="PROSITE" id="PS51257">
    <property type="entry name" value="PROKAR_LIPOPROTEIN"/>
    <property type="match status" value="1"/>
</dbReference>
<sequence length="264" mass="29717">MKIAFWSPEAGHSGTTGSMLAIALLSCLKLKKSVFLLHNQFMDRSMEKAVFGNETADMYEDIGLDSLARNIKVSPLTEDIINNSSMSLYKDMIHILPGTAKENKNLFEKDISITIPSIINAVNSFYDLTFVNLAAGADINSSKIMEEADLIVVTFAQDKNMIDKYFSKYHLPEEKTLYLIGKYNCKSRYNLKNLERCYPKLKNKTEAIPYNVGFMDAMADGKVMQFIVKNLVNCKGDNNKIFFKKINKAVDLLFGNEKGAGEIQ</sequence>
<evidence type="ECO:0000313" key="2">
    <source>
        <dbReference type="Proteomes" id="UP000464314"/>
    </source>
</evidence>
<name>A0A6P1TRA9_9FIRM</name>
<dbReference type="RefSeq" id="WP_161839699.1">
    <property type="nucleotide sequence ID" value="NZ_CP048000.1"/>
</dbReference>
<keyword evidence="2" id="KW-1185">Reference proteome</keyword>
<organism evidence="1 2">
    <name type="scientific">Anaerocolumna sedimenticola</name>
    <dbReference type="NCBI Taxonomy" id="2696063"/>
    <lineage>
        <taxon>Bacteria</taxon>
        <taxon>Bacillati</taxon>
        <taxon>Bacillota</taxon>
        <taxon>Clostridia</taxon>
        <taxon>Lachnospirales</taxon>
        <taxon>Lachnospiraceae</taxon>
        <taxon>Anaerocolumna</taxon>
    </lineage>
</organism>
<dbReference type="KEGG" id="anr:Ana3638_20565"/>
<gene>
    <name evidence="1" type="ORF">Ana3638_20565</name>
</gene>
<dbReference type="EMBL" id="CP048000">
    <property type="protein sequence ID" value="QHQ62877.1"/>
    <property type="molecule type" value="Genomic_DNA"/>
</dbReference>
<protein>
    <recommendedName>
        <fullName evidence="3">AAA domain-containing protein</fullName>
    </recommendedName>
</protein>
<accession>A0A6P1TRA9</accession>
<reference evidence="1 2" key="1">
    <citation type="submission" date="2020-01" db="EMBL/GenBank/DDBJ databases">
        <title>Genome analysis of Anaerocolumna sp. CBA3638.</title>
        <authorList>
            <person name="Kim J."/>
            <person name="Roh S.W."/>
        </authorList>
    </citation>
    <scope>NUCLEOTIDE SEQUENCE [LARGE SCALE GENOMIC DNA]</scope>
    <source>
        <strain evidence="1 2">CBA3638</strain>
    </source>
</reference>
<dbReference type="Proteomes" id="UP000464314">
    <property type="component" value="Chromosome"/>
</dbReference>
<proteinExistence type="predicted"/>
<evidence type="ECO:0008006" key="3">
    <source>
        <dbReference type="Google" id="ProtNLM"/>
    </source>
</evidence>